<dbReference type="EMBL" id="GU474937">
    <property type="protein sequence ID" value="ADI20054.1"/>
    <property type="molecule type" value="Genomic_DNA"/>
</dbReference>
<proteinExistence type="predicted"/>
<sequence length="188" mass="21149">MSLLFSTLLFGTILALFIIWFCSVKLGFLSQDPDHYAHQGTEFDIRERLCGDMICEGVIYGPFGRVNTRFVAHMHAKWKGNIGHMTESFSYDNGDTLERVWDLKVNSNDGLIEATAPDIIGTGRGKQSGSGVRLCYNIKLPKSAGSYVLNTVDWLYLMENGTIINRSQFRKFGLKVGELVANMRKIDK</sequence>
<organism evidence="1">
    <name type="scientific">uncultured alpha proteobacterium EB080_L11F12</name>
    <dbReference type="NCBI Taxonomy" id="710795"/>
    <lineage>
        <taxon>Bacteria</taxon>
        <taxon>Pseudomonadati</taxon>
        <taxon>Pseudomonadota</taxon>
        <taxon>Alphaproteobacteria</taxon>
        <taxon>environmental samples</taxon>
    </lineage>
</organism>
<evidence type="ECO:0008006" key="2">
    <source>
        <dbReference type="Google" id="ProtNLM"/>
    </source>
</evidence>
<accession>E0Y063</accession>
<reference evidence="1" key="1">
    <citation type="journal article" date="2011" name="Environ. Microbiol.">
        <title>Time-series analyses of Monterey Bay coastal microbial picoplankton using a 'genome proxy' microarray.</title>
        <authorList>
            <person name="Rich V.I."/>
            <person name="Pham V.D."/>
            <person name="Eppley J."/>
            <person name="Shi Y."/>
            <person name="DeLong E.F."/>
        </authorList>
    </citation>
    <scope>NUCLEOTIDE SEQUENCE</scope>
</reference>
<protein>
    <recommendedName>
        <fullName evidence="2">DUF3833 domain-containing protein</fullName>
    </recommendedName>
</protein>
<dbReference type="InterPro" id="IPR024409">
    <property type="entry name" value="DUF3833"/>
</dbReference>
<dbReference type="AlphaFoldDB" id="E0Y063"/>
<name>E0Y063_9PROT</name>
<dbReference type="Pfam" id="PF12915">
    <property type="entry name" value="DUF3833"/>
    <property type="match status" value="1"/>
</dbReference>
<evidence type="ECO:0000313" key="1">
    <source>
        <dbReference type="EMBL" id="ADI20054.1"/>
    </source>
</evidence>